<keyword evidence="2" id="KW-1185">Reference proteome</keyword>
<accession>A0AAD6SG00</accession>
<evidence type="ECO:0000313" key="2">
    <source>
        <dbReference type="Proteomes" id="UP001218188"/>
    </source>
</evidence>
<comment type="caution">
    <text evidence="1">The sequence shown here is derived from an EMBL/GenBank/DDBJ whole genome shotgun (WGS) entry which is preliminary data.</text>
</comment>
<dbReference type="EMBL" id="JARJCM010000126">
    <property type="protein sequence ID" value="KAJ7027256.1"/>
    <property type="molecule type" value="Genomic_DNA"/>
</dbReference>
<evidence type="ECO:0000313" key="1">
    <source>
        <dbReference type="EMBL" id="KAJ7027256.1"/>
    </source>
</evidence>
<dbReference type="AlphaFoldDB" id="A0AAD6SG00"/>
<gene>
    <name evidence="1" type="ORF">C8F04DRAFT_1267156</name>
</gene>
<protein>
    <submittedName>
        <fullName evidence="1">Uncharacterized protein</fullName>
    </submittedName>
</protein>
<name>A0AAD6SG00_9AGAR</name>
<dbReference type="Proteomes" id="UP001218188">
    <property type="component" value="Unassembled WGS sequence"/>
</dbReference>
<reference evidence="1" key="1">
    <citation type="submission" date="2023-03" db="EMBL/GenBank/DDBJ databases">
        <title>Massive genome expansion in bonnet fungi (Mycena s.s.) driven by repeated elements and novel gene families across ecological guilds.</title>
        <authorList>
            <consortium name="Lawrence Berkeley National Laboratory"/>
            <person name="Harder C.B."/>
            <person name="Miyauchi S."/>
            <person name="Viragh M."/>
            <person name="Kuo A."/>
            <person name="Thoen E."/>
            <person name="Andreopoulos B."/>
            <person name="Lu D."/>
            <person name="Skrede I."/>
            <person name="Drula E."/>
            <person name="Henrissat B."/>
            <person name="Morin E."/>
            <person name="Kohler A."/>
            <person name="Barry K."/>
            <person name="LaButti K."/>
            <person name="Morin E."/>
            <person name="Salamov A."/>
            <person name="Lipzen A."/>
            <person name="Mereny Z."/>
            <person name="Hegedus B."/>
            <person name="Baldrian P."/>
            <person name="Stursova M."/>
            <person name="Weitz H."/>
            <person name="Taylor A."/>
            <person name="Grigoriev I.V."/>
            <person name="Nagy L.G."/>
            <person name="Martin F."/>
            <person name="Kauserud H."/>
        </authorList>
    </citation>
    <scope>NUCLEOTIDE SEQUENCE</scope>
    <source>
        <strain evidence="1">CBHHK200</strain>
    </source>
</reference>
<organism evidence="1 2">
    <name type="scientific">Mycena alexandri</name>
    <dbReference type="NCBI Taxonomy" id="1745969"/>
    <lineage>
        <taxon>Eukaryota</taxon>
        <taxon>Fungi</taxon>
        <taxon>Dikarya</taxon>
        <taxon>Basidiomycota</taxon>
        <taxon>Agaricomycotina</taxon>
        <taxon>Agaricomycetes</taxon>
        <taxon>Agaricomycetidae</taxon>
        <taxon>Agaricales</taxon>
        <taxon>Marasmiineae</taxon>
        <taxon>Mycenaceae</taxon>
        <taxon>Mycena</taxon>
    </lineage>
</organism>
<proteinExistence type="predicted"/>
<sequence>MDSRFAVIDAPSLQNGVDLLKNKNLDAKLGNFDGRVAAHVTIDRTPCYITSNATYIPEIPPNGPDAKDAKMFVRQDMRYGHDDSTLWPLQYSHTFCHLGAIRRQPTTEIGQRGDFISPESGMTITRGLGKLRHRLCSKLADAAKILLEECCQYAETVPQVVPVFPLLEQTLKLALERLQSVPSTYQQMVLEVTTVQRTYLELKGLLEYMTVYKPRMLDPASETGHPDDCVGVFTSDPMIAQLFNIARLPYWLIHPLSGFTRENILRVIEPLKMSWALELEAAEGFPSVPAGANTDEKCYTRAEGFRIWANRTIRHHLNRS</sequence>